<dbReference type="Gene3D" id="1.25.10.10">
    <property type="entry name" value="Leucine-rich Repeat Variant"/>
    <property type="match status" value="1"/>
</dbReference>
<gene>
    <name evidence="2" type="ORF">C475_16831</name>
</gene>
<feature type="region of interest" description="Disordered" evidence="1">
    <location>
        <begin position="1"/>
        <end position="105"/>
    </location>
</feature>
<dbReference type="SMART" id="SM00567">
    <property type="entry name" value="EZ_HEAT"/>
    <property type="match status" value="3"/>
</dbReference>
<protein>
    <submittedName>
        <fullName evidence="2">PBS lyase HEAT domain-containing protein repeat-containing protein</fullName>
    </submittedName>
</protein>
<dbReference type="PATRIC" id="fig|797114.5.peg.3429"/>
<dbReference type="SUPFAM" id="SSF48371">
    <property type="entry name" value="ARM repeat"/>
    <property type="match status" value="1"/>
</dbReference>
<dbReference type="AlphaFoldDB" id="M0CHS4"/>
<name>M0CHS4_9EURY</name>
<dbReference type="GO" id="GO:0016491">
    <property type="term" value="F:oxidoreductase activity"/>
    <property type="evidence" value="ECO:0007669"/>
    <property type="project" value="TreeGrafter"/>
</dbReference>
<evidence type="ECO:0000313" key="2">
    <source>
        <dbReference type="EMBL" id="ELZ22786.1"/>
    </source>
</evidence>
<dbReference type="InterPro" id="IPR016024">
    <property type="entry name" value="ARM-type_fold"/>
</dbReference>
<feature type="compositionally biased region" description="Acidic residues" evidence="1">
    <location>
        <begin position="1"/>
        <end position="25"/>
    </location>
</feature>
<reference evidence="2 3" key="1">
    <citation type="journal article" date="2014" name="PLoS Genet.">
        <title>Phylogenetically driven sequencing of extremely halophilic archaea reveals strategies for static and dynamic osmo-response.</title>
        <authorList>
            <person name="Becker E.A."/>
            <person name="Seitzer P.M."/>
            <person name="Tritt A."/>
            <person name="Larsen D."/>
            <person name="Krusor M."/>
            <person name="Yao A.I."/>
            <person name="Wu D."/>
            <person name="Madern D."/>
            <person name="Eisen J.A."/>
            <person name="Darling A.E."/>
            <person name="Facciotti M.T."/>
        </authorList>
    </citation>
    <scope>NUCLEOTIDE SEQUENCE [LARGE SCALE GENOMIC DNA]</scope>
    <source>
        <strain evidence="2 3">2-9-1</strain>
    </source>
</reference>
<dbReference type="InterPro" id="IPR011989">
    <property type="entry name" value="ARM-like"/>
</dbReference>
<feature type="compositionally biased region" description="Acidic residues" evidence="1">
    <location>
        <begin position="39"/>
        <end position="88"/>
    </location>
</feature>
<proteinExistence type="predicted"/>
<accession>M0CHS4</accession>
<dbReference type="STRING" id="797114.C475_16831"/>
<dbReference type="EMBL" id="AOIU01000035">
    <property type="protein sequence ID" value="ELZ22786.1"/>
    <property type="molecule type" value="Genomic_DNA"/>
</dbReference>
<dbReference type="RefSeq" id="WP_006885033.1">
    <property type="nucleotide sequence ID" value="NZ_AOIU01000035.1"/>
</dbReference>
<dbReference type="InterPro" id="IPR004155">
    <property type="entry name" value="PBS_lyase_HEAT"/>
</dbReference>
<sequence length="427" mass="46650">MSNGDDEAADEEAANEEADAGEAEETALSADTLDQRLDDAEEALDAAETEADLDDVEEDLNEIEADVEAADLPEPDEDDEDAEDPAAELEDRVADLRDQLEDQRGPYADDVVAALEEAQSTITDTRWTEDGRPDVVAAVDSFLKTVESEIDTAISAESGDSEDLGDAVDQVAQVVEGSALDPDEDEETIAALLEAAETLQDDLEAAEEWDDLTVRQQLDAEGFYDVLESENRKDFPAEWNAVKVYEELGEVEPIVKALETFDSDFMEENVLDTLWRMGPEEAYDAVHQRAQKRNKRPVQILGKIANDDATETLHDFIDGDGDAALQKVTLRALGEIGSEESVQPVAQRLDADNYEIRSAAARSLGLLGDTRAIEPLADILDGDEANEVRASAAWALNRIGTRRALDVLEGYTDDRAYLVQAEAEKAI</sequence>
<feature type="compositionally biased region" description="Basic and acidic residues" evidence="1">
    <location>
        <begin position="89"/>
        <end position="104"/>
    </location>
</feature>
<dbReference type="eggNOG" id="arCOG04653">
    <property type="taxonomic scope" value="Archaea"/>
</dbReference>
<dbReference type="GO" id="GO:0016829">
    <property type="term" value="F:lyase activity"/>
    <property type="evidence" value="ECO:0007669"/>
    <property type="project" value="UniProtKB-KW"/>
</dbReference>
<keyword evidence="2" id="KW-0456">Lyase</keyword>
<organism evidence="2 3">
    <name type="scientific">Halosimplex carlsbadense 2-9-1</name>
    <dbReference type="NCBI Taxonomy" id="797114"/>
    <lineage>
        <taxon>Archaea</taxon>
        <taxon>Methanobacteriati</taxon>
        <taxon>Methanobacteriota</taxon>
        <taxon>Stenosarchaea group</taxon>
        <taxon>Halobacteria</taxon>
        <taxon>Halobacteriales</taxon>
        <taxon>Haloarculaceae</taxon>
        <taxon>Halosimplex</taxon>
    </lineage>
</organism>
<evidence type="ECO:0000313" key="3">
    <source>
        <dbReference type="Proteomes" id="UP000011626"/>
    </source>
</evidence>
<dbReference type="PANTHER" id="PTHR12697">
    <property type="entry name" value="PBS LYASE HEAT-LIKE PROTEIN"/>
    <property type="match status" value="1"/>
</dbReference>
<dbReference type="OrthoDB" id="293146at2157"/>
<dbReference type="PANTHER" id="PTHR12697:SF5">
    <property type="entry name" value="DEOXYHYPUSINE HYDROXYLASE"/>
    <property type="match status" value="1"/>
</dbReference>
<dbReference type="Proteomes" id="UP000011626">
    <property type="component" value="Unassembled WGS sequence"/>
</dbReference>
<dbReference type="Pfam" id="PF13646">
    <property type="entry name" value="HEAT_2"/>
    <property type="match status" value="1"/>
</dbReference>
<comment type="caution">
    <text evidence="2">The sequence shown here is derived from an EMBL/GenBank/DDBJ whole genome shotgun (WGS) entry which is preliminary data.</text>
</comment>
<evidence type="ECO:0000256" key="1">
    <source>
        <dbReference type="SAM" id="MobiDB-lite"/>
    </source>
</evidence>
<keyword evidence="3" id="KW-1185">Reference proteome</keyword>